<dbReference type="Proteomes" id="UP000287872">
    <property type="component" value="Unassembled WGS sequence"/>
</dbReference>
<reference evidence="1 2" key="1">
    <citation type="submission" date="2018-11" db="EMBL/GenBank/DDBJ databases">
        <title>Genome sequencing and assembly of Clostridium tagluense strain A121.</title>
        <authorList>
            <person name="Murakami T."/>
            <person name="Segawa T."/>
            <person name="Shcherbakova V.A."/>
            <person name="Mori H."/>
            <person name="Yoshimura Y."/>
        </authorList>
    </citation>
    <scope>NUCLEOTIDE SEQUENCE [LARGE SCALE GENOMIC DNA]</scope>
    <source>
        <strain evidence="1 2">A121</strain>
    </source>
</reference>
<dbReference type="RefSeq" id="WP_125005936.1">
    <property type="nucleotide sequence ID" value="NZ_BHYK01000045.1"/>
</dbReference>
<name>A0A401UTP3_9CLOT</name>
<sequence length="68" mass="8048">MKKALTLEIWVDETLEEAKECVNEVYNNMLAHEYIDDGSIKIREVKTTKFFKSLNYDEDYINNLNISN</sequence>
<evidence type="ECO:0000313" key="1">
    <source>
        <dbReference type="EMBL" id="GCD12884.1"/>
    </source>
</evidence>
<comment type="caution">
    <text evidence="1">The sequence shown here is derived from an EMBL/GenBank/DDBJ whole genome shotgun (WGS) entry which is preliminary data.</text>
</comment>
<protein>
    <submittedName>
        <fullName evidence="1">Uncharacterized protein</fullName>
    </submittedName>
</protein>
<dbReference type="AlphaFoldDB" id="A0A401UTP3"/>
<dbReference type="EMBL" id="BHYK01000045">
    <property type="protein sequence ID" value="GCD12884.1"/>
    <property type="molecule type" value="Genomic_DNA"/>
</dbReference>
<proteinExistence type="predicted"/>
<evidence type="ECO:0000313" key="2">
    <source>
        <dbReference type="Proteomes" id="UP000287872"/>
    </source>
</evidence>
<gene>
    <name evidence="1" type="ORF">Ctaglu_45070</name>
</gene>
<accession>A0A401UTP3</accession>
<organism evidence="1 2">
    <name type="scientific">Clostridium tagluense</name>
    <dbReference type="NCBI Taxonomy" id="360422"/>
    <lineage>
        <taxon>Bacteria</taxon>
        <taxon>Bacillati</taxon>
        <taxon>Bacillota</taxon>
        <taxon>Clostridia</taxon>
        <taxon>Eubacteriales</taxon>
        <taxon>Clostridiaceae</taxon>
        <taxon>Clostridium</taxon>
    </lineage>
</organism>
<keyword evidence="2" id="KW-1185">Reference proteome</keyword>